<protein>
    <submittedName>
        <fullName evidence="1">Uncharacterized protein</fullName>
    </submittedName>
</protein>
<evidence type="ECO:0000313" key="2">
    <source>
        <dbReference type="Proteomes" id="UP000054166"/>
    </source>
</evidence>
<dbReference type="Proteomes" id="UP000054166">
    <property type="component" value="Unassembled WGS sequence"/>
</dbReference>
<reference evidence="1 2" key="1">
    <citation type="submission" date="2014-04" db="EMBL/GenBank/DDBJ databases">
        <authorList>
            <consortium name="DOE Joint Genome Institute"/>
            <person name="Kuo A."/>
            <person name="Tarkka M."/>
            <person name="Buscot F."/>
            <person name="Kohler A."/>
            <person name="Nagy L.G."/>
            <person name="Floudas D."/>
            <person name="Copeland A."/>
            <person name="Barry K.W."/>
            <person name="Cichocki N."/>
            <person name="Veneault-Fourrey C."/>
            <person name="LaButti K."/>
            <person name="Lindquist E.A."/>
            <person name="Lipzen A."/>
            <person name="Lundell T."/>
            <person name="Morin E."/>
            <person name="Murat C."/>
            <person name="Sun H."/>
            <person name="Tunlid A."/>
            <person name="Henrissat B."/>
            <person name="Grigoriev I.V."/>
            <person name="Hibbett D.S."/>
            <person name="Martin F."/>
            <person name="Nordberg H.P."/>
            <person name="Cantor M.N."/>
            <person name="Hua S.X."/>
        </authorList>
    </citation>
    <scope>NUCLEOTIDE SEQUENCE [LARGE SCALE GENOMIC DNA]</scope>
    <source>
        <strain evidence="1 2">F 1598</strain>
    </source>
</reference>
<dbReference type="HOGENOM" id="CLU_2997216_0_0_1"/>
<dbReference type="AlphaFoldDB" id="A0A0C3G2F4"/>
<name>A0A0C3G2F4_PILCF</name>
<evidence type="ECO:0000313" key="1">
    <source>
        <dbReference type="EMBL" id="KIM90535.1"/>
    </source>
</evidence>
<organism evidence="1 2">
    <name type="scientific">Piloderma croceum (strain F 1598)</name>
    <dbReference type="NCBI Taxonomy" id="765440"/>
    <lineage>
        <taxon>Eukaryota</taxon>
        <taxon>Fungi</taxon>
        <taxon>Dikarya</taxon>
        <taxon>Basidiomycota</taxon>
        <taxon>Agaricomycotina</taxon>
        <taxon>Agaricomycetes</taxon>
        <taxon>Agaricomycetidae</taxon>
        <taxon>Atheliales</taxon>
        <taxon>Atheliaceae</taxon>
        <taxon>Piloderma</taxon>
    </lineage>
</organism>
<sequence length="57" mass="6086">MIYYTAGGAGGDAGGTGTHTPYVASHWIVEQQRSYWSQEFPRFPHSGLGSGRATAIV</sequence>
<accession>A0A0C3G2F4</accession>
<keyword evidence="2" id="KW-1185">Reference proteome</keyword>
<proteinExistence type="predicted"/>
<reference evidence="2" key="2">
    <citation type="submission" date="2015-01" db="EMBL/GenBank/DDBJ databases">
        <title>Evolutionary Origins and Diversification of the Mycorrhizal Mutualists.</title>
        <authorList>
            <consortium name="DOE Joint Genome Institute"/>
            <consortium name="Mycorrhizal Genomics Consortium"/>
            <person name="Kohler A."/>
            <person name="Kuo A."/>
            <person name="Nagy L.G."/>
            <person name="Floudas D."/>
            <person name="Copeland A."/>
            <person name="Barry K.W."/>
            <person name="Cichocki N."/>
            <person name="Veneault-Fourrey C."/>
            <person name="LaButti K."/>
            <person name="Lindquist E.A."/>
            <person name="Lipzen A."/>
            <person name="Lundell T."/>
            <person name="Morin E."/>
            <person name="Murat C."/>
            <person name="Riley R."/>
            <person name="Ohm R."/>
            <person name="Sun H."/>
            <person name="Tunlid A."/>
            <person name="Henrissat B."/>
            <person name="Grigoriev I.V."/>
            <person name="Hibbett D.S."/>
            <person name="Martin F."/>
        </authorList>
    </citation>
    <scope>NUCLEOTIDE SEQUENCE [LARGE SCALE GENOMIC DNA]</scope>
    <source>
        <strain evidence="2">F 1598</strain>
    </source>
</reference>
<gene>
    <name evidence="1" type="ORF">PILCRDRAFT_812287</name>
</gene>
<dbReference type="InParanoid" id="A0A0C3G2F4"/>
<dbReference type="EMBL" id="KN832973">
    <property type="protein sequence ID" value="KIM90535.1"/>
    <property type="molecule type" value="Genomic_DNA"/>
</dbReference>